<dbReference type="RefSeq" id="WP_066442223.1">
    <property type="nucleotide sequence ID" value="NZ_WBOT01000003.1"/>
</dbReference>
<sequence>MYKVEVVENGVQATNTIDMLNNQGYSKEHIYIFAHDKDRSENLTDATDTGSVGMKEQGLFDSVGNVFKKRGDELRTKFESLGLTTTEAEQYEEVLDQGKLVIVGSDSAEK</sequence>
<feature type="domain" description="General stress protein 17M-like" evidence="1">
    <location>
        <begin position="3"/>
        <end position="98"/>
    </location>
</feature>
<name>A0A7V7UV34_9BACI</name>
<dbReference type="Proteomes" id="UP000441354">
    <property type="component" value="Unassembled WGS sequence"/>
</dbReference>
<dbReference type="InterPro" id="IPR025889">
    <property type="entry name" value="GSP17M-like_dom"/>
</dbReference>
<dbReference type="Pfam" id="PF11181">
    <property type="entry name" value="YflT"/>
    <property type="match status" value="1"/>
</dbReference>
<accession>A0A7V7UV34</accession>
<reference evidence="2 3" key="1">
    <citation type="journal article" date="2014" name="Arch. Microbiol.">
        <title>Bacillus mesophilum sp. nov., strain IITR-54T, a novel 4-chlorobiphenyl dechlorinating bacterium.</title>
        <authorList>
            <person name="Manickam N."/>
            <person name="Singh N.K."/>
            <person name="Bajaj A."/>
            <person name="Kumar R.M."/>
            <person name="Kaur G."/>
            <person name="Kaur N."/>
            <person name="Bala M."/>
            <person name="Kumar A."/>
            <person name="Mayilraj S."/>
        </authorList>
    </citation>
    <scope>NUCLEOTIDE SEQUENCE [LARGE SCALE GENOMIC DNA]</scope>
    <source>
        <strain evidence="2 3">IITR-54</strain>
    </source>
</reference>
<comment type="caution">
    <text evidence="2">The sequence shown here is derived from an EMBL/GenBank/DDBJ whole genome shotgun (WGS) entry which is preliminary data.</text>
</comment>
<dbReference type="OrthoDB" id="2353304at2"/>
<gene>
    <name evidence="2" type="ORF">F7732_10140</name>
</gene>
<keyword evidence="3" id="KW-1185">Reference proteome</keyword>
<evidence type="ECO:0000313" key="3">
    <source>
        <dbReference type="Proteomes" id="UP000441354"/>
    </source>
</evidence>
<evidence type="ECO:0000259" key="1">
    <source>
        <dbReference type="Pfam" id="PF11181"/>
    </source>
</evidence>
<organism evidence="2 3">
    <name type="scientific">Bacillus mesophilum</name>
    <dbReference type="NCBI Taxonomy" id="1071718"/>
    <lineage>
        <taxon>Bacteria</taxon>
        <taxon>Bacillati</taxon>
        <taxon>Bacillota</taxon>
        <taxon>Bacilli</taxon>
        <taxon>Bacillales</taxon>
        <taxon>Bacillaceae</taxon>
        <taxon>Bacillus</taxon>
    </lineage>
</organism>
<dbReference type="EMBL" id="WBOT01000003">
    <property type="protein sequence ID" value="KAB2332452.1"/>
    <property type="molecule type" value="Genomic_DNA"/>
</dbReference>
<evidence type="ECO:0000313" key="2">
    <source>
        <dbReference type="EMBL" id="KAB2332452.1"/>
    </source>
</evidence>
<proteinExistence type="predicted"/>
<dbReference type="AlphaFoldDB" id="A0A7V7UV34"/>
<protein>
    <submittedName>
        <fullName evidence="2">General stress protein</fullName>
    </submittedName>
</protein>